<name>A0A9N9S2E2_9DIPT</name>
<dbReference type="AlphaFoldDB" id="A0A9N9S2E2"/>
<comment type="similarity">
    <text evidence="1 4">Belongs to the UDP-glycosyltransferase family.</text>
</comment>
<dbReference type="GO" id="GO:0015020">
    <property type="term" value="F:glucuronosyltransferase activity"/>
    <property type="evidence" value="ECO:0007669"/>
    <property type="project" value="UniProtKB-EC"/>
</dbReference>
<reference evidence="6" key="1">
    <citation type="submission" date="2022-01" db="EMBL/GenBank/DDBJ databases">
        <authorList>
            <person name="King R."/>
        </authorList>
    </citation>
    <scope>NUCLEOTIDE SEQUENCE</scope>
</reference>
<feature type="transmembrane region" description="Helical" evidence="5">
    <location>
        <begin position="406"/>
        <end position="430"/>
    </location>
</feature>
<reference evidence="6" key="2">
    <citation type="submission" date="2022-10" db="EMBL/GenBank/DDBJ databases">
        <authorList>
            <consortium name="ENA_rothamsted_submissions"/>
            <consortium name="culmorum"/>
            <person name="King R."/>
        </authorList>
    </citation>
    <scope>NUCLEOTIDE SEQUENCE</scope>
</reference>
<evidence type="ECO:0000313" key="6">
    <source>
        <dbReference type="EMBL" id="CAG9806957.1"/>
    </source>
</evidence>
<keyword evidence="5" id="KW-0812">Transmembrane</keyword>
<comment type="catalytic activity">
    <reaction evidence="5">
        <text>glucuronate acceptor + UDP-alpha-D-glucuronate = acceptor beta-D-glucuronoside + UDP + H(+)</text>
        <dbReference type="Rhea" id="RHEA:21032"/>
        <dbReference type="ChEBI" id="CHEBI:15378"/>
        <dbReference type="ChEBI" id="CHEBI:58052"/>
        <dbReference type="ChEBI" id="CHEBI:58223"/>
        <dbReference type="ChEBI" id="CHEBI:132367"/>
        <dbReference type="ChEBI" id="CHEBI:132368"/>
        <dbReference type="EC" id="2.4.1.17"/>
    </reaction>
</comment>
<keyword evidence="3 4" id="KW-0808">Transferase</keyword>
<keyword evidence="7" id="KW-1185">Reference proteome</keyword>
<proteinExistence type="inferred from homology"/>
<dbReference type="SUPFAM" id="SSF53756">
    <property type="entry name" value="UDP-Glycosyltransferase/glycogen phosphorylase"/>
    <property type="match status" value="1"/>
</dbReference>
<sequence>MNLLITGNLFDMFDTADWSPFEMINFLSGFGEFMANFTLSHPNLQKIMNKKIKFDLAIVEVFGVEALFGFGSHLNCPVIALATFGSSKWTNDLTKTPIPYSYVPHNFVKYSEKMGFIERTMNMLVMQYEFIFMEFVHYGRQNAVYDQYFGNNQLSFDDQMKNVSLVLINNHFSSSSVRPTVANMIEIGGVQVSPKPKPLPNDIQEFLDSATDGAIIFSMGSILQAVNWPVDKREAFVEAFGKLKLKVLWKYENDTLPNKPDNVMISPWIPQRDVLAHSNVKLFITHGGLLGTTEAIYEGIPVLGIPIYADQQMNIVKAENMGIGIYMDYDDIDEPLISENINKILKNSNFNKNAKSLSKVYKDRPMTPQQSVVYWVEYVIRHNGAMHLRSAAHNLNFIQLHSIDSYALICFILFICYYSLKRLFCMIFGVRSVEEKVKRS</sequence>
<dbReference type="CDD" id="cd03784">
    <property type="entry name" value="GT1_Gtf-like"/>
    <property type="match status" value="1"/>
</dbReference>
<keyword evidence="5" id="KW-1133">Transmembrane helix</keyword>
<dbReference type="Gene3D" id="3.40.50.2000">
    <property type="entry name" value="Glycogen Phosphorylase B"/>
    <property type="match status" value="1"/>
</dbReference>
<dbReference type="InterPro" id="IPR035595">
    <property type="entry name" value="UDP_glycos_trans_CS"/>
</dbReference>
<dbReference type="Pfam" id="PF00201">
    <property type="entry name" value="UDPGT"/>
    <property type="match status" value="1"/>
</dbReference>
<evidence type="ECO:0000256" key="1">
    <source>
        <dbReference type="ARBA" id="ARBA00009995"/>
    </source>
</evidence>
<dbReference type="InterPro" id="IPR050271">
    <property type="entry name" value="UDP-glycosyltransferase"/>
</dbReference>
<keyword evidence="2 4" id="KW-0328">Glycosyltransferase</keyword>
<dbReference type="EMBL" id="OU895879">
    <property type="protein sequence ID" value="CAG9806957.1"/>
    <property type="molecule type" value="Genomic_DNA"/>
</dbReference>
<dbReference type="OrthoDB" id="5835829at2759"/>
<comment type="subcellular location">
    <subcellularLocation>
        <location evidence="5">Membrane</location>
        <topology evidence="5">Single-pass membrane protein</topology>
    </subcellularLocation>
</comment>
<dbReference type="PANTHER" id="PTHR48043">
    <property type="entry name" value="EG:EG0003.4 PROTEIN-RELATED"/>
    <property type="match status" value="1"/>
</dbReference>
<evidence type="ECO:0000256" key="5">
    <source>
        <dbReference type="RuleBase" id="RU362059"/>
    </source>
</evidence>
<organism evidence="6 7">
    <name type="scientific">Chironomus riparius</name>
    <dbReference type="NCBI Taxonomy" id="315576"/>
    <lineage>
        <taxon>Eukaryota</taxon>
        <taxon>Metazoa</taxon>
        <taxon>Ecdysozoa</taxon>
        <taxon>Arthropoda</taxon>
        <taxon>Hexapoda</taxon>
        <taxon>Insecta</taxon>
        <taxon>Pterygota</taxon>
        <taxon>Neoptera</taxon>
        <taxon>Endopterygota</taxon>
        <taxon>Diptera</taxon>
        <taxon>Nematocera</taxon>
        <taxon>Chironomoidea</taxon>
        <taxon>Chironomidae</taxon>
        <taxon>Chironominae</taxon>
        <taxon>Chironomus</taxon>
    </lineage>
</organism>
<gene>
    <name evidence="6" type="ORF">CHIRRI_LOCUS9809</name>
</gene>
<protein>
    <recommendedName>
        <fullName evidence="5">UDP-glucuronosyltransferase</fullName>
        <ecNumber evidence="5">2.4.1.17</ecNumber>
    </recommendedName>
</protein>
<dbReference type="FunFam" id="3.40.50.2000:FF:000050">
    <property type="entry name" value="UDP-glucuronosyltransferase"/>
    <property type="match status" value="1"/>
</dbReference>
<evidence type="ECO:0000256" key="3">
    <source>
        <dbReference type="ARBA" id="ARBA00022679"/>
    </source>
</evidence>
<dbReference type="PROSITE" id="PS00375">
    <property type="entry name" value="UDPGT"/>
    <property type="match status" value="1"/>
</dbReference>
<dbReference type="PANTHER" id="PTHR48043:SF159">
    <property type="entry name" value="EG:EG0003.4 PROTEIN-RELATED"/>
    <property type="match status" value="1"/>
</dbReference>
<evidence type="ECO:0000256" key="4">
    <source>
        <dbReference type="RuleBase" id="RU003718"/>
    </source>
</evidence>
<dbReference type="GO" id="GO:0016020">
    <property type="term" value="C:membrane"/>
    <property type="evidence" value="ECO:0007669"/>
    <property type="project" value="UniProtKB-SubCell"/>
</dbReference>
<dbReference type="InterPro" id="IPR002213">
    <property type="entry name" value="UDP_glucos_trans"/>
</dbReference>
<keyword evidence="5" id="KW-0472">Membrane</keyword>
<accession>A0A9N9S2E2</accession>
<dbReference type="EC" id="2.4.1.17" evidence="5"/>
<evidence type="ECO:0000256" key="2">
    <source>
        <dbReference type="ARBA" id="ARBA00022676"/>
    </source>
</evidence>
<dbReference type="Proteomes" id="UP001153620">
    <property type="component" value="Chromosome 3"/>
</dbReference>
<evidence type="ECO:0000313" key="7">
    <source>
        <dbReference type="Proteomes" id="UP001153620"/>
    </source>
</evidence>